<dbReference type="Pfam" id="PF13392">
    <property type="entry name" value="HNH_3"/>
    <property type="match status" value="1"/>
</dbReference>
<dbReference type="Gene3D" id="3.90.75.20">
    <property type="match status" value="2"/>
</dbReference>
<evidence type="ECO:0000313" key="3">
    <source>
        <dbReference type="Proteomes" id="UP000324800"/>
    </source>
</evidence>
<feature type="domain" description="HNH nuclease" evidence="1">
    <location>
        <begin position="232"/>
        <end position="276"/>
    </location>
</feature>
<organism evidence="2 3">
    <name type="scientific">Streblomastix strix</name>
    <dbReference type="NCBI Taxonomy" id="222440"/>
    <lineage>
        <taxon>Eukaryota</taxon>
        <taxon>Metamonada</taxon>
        <taxon>Preaxostyla</taxon>
        <taxon>Oxymonadida</taxon>
        <taxon>Streblomastigidae</taxon>
        <taxon>Streblomastix</taxon>
    </lineage>
</organism>
<protein>
    <recommendedName>
        <fullName evidence="1">HNH nuclease domain-containing protein</fullName>
    </recommendedName>
</protein>
<dbReference type="Proteomes" id="UP000324800">
    <property type="component" value="Unassembled WGS sequence"/>
</dbReference>
<proteinExistence type="predicted"/>
<sequence>MKNWIKETIDERIARAISQKQDYEEIEEYPRYRIDEKTLEVWDTRLDREVKPHSKKNRAGYYIGMQIQLIDKNNKRHELAFDRLVAEQFIPNPKTKVLHIDGDLENCAVDNLIWVDDFHYTLYNPKKYGRIIAQDKMKNKITEILSYKNHPLDNYFIDEAYNIWILNEETFNYMELIEQGKYVIAYDTNQVQFKMRRDNQRIVAEHLSHYANGEESYIKLHLQFGPKYHRFVYKHIIVATQWIPNPNNYQFVDHQNMTKTDNHIENLRWVSARDNSLNKSHYGQVVFQYFDQLPEGSQRLDLYRGHDLEGKLNTRILGQYQYASVQDITGAKVTINIDRLRNGDYE</sequence>
<dbReference type="InterPro" id="IPR003615">
    <property type="entry name" value="HNH_nuc"/>
</dbReference>
<dbReference type="EMBL" id="SNRW01004418">
    <property type="protein sequence ID" value="KAA6387332.1"/>
    <property type="molecule type" value="Genomic_DNA"/>
</dbReference>
<accession>A0A5J4VXS8</accession>
<dbReference type="OrthoDB" id="447635at2759"/>
<evidence type="ECO:0000313" key="2">
    <source>
        <dbReference type="EMBL" id="KAA6387332.1"/>
    </source>
</evidence>
<reference evidence="2 3" key="1">
    <citation type="submission" date="2019-03" db="EMBL/GenBank/DDBJ databases">
        <title>Single cell metagenomics reveals metabolic interactions within the superorganism composed of flagellate Streblomastix strix and complex community of Bacteroidetes bacteria on its surface.</title>
        <authorList>
            <person name="Treitli S.C."/>
            <person name="Kolisko M."/>
            <person name="Husnik F."/>
            <person name="Keeling P."/>
            <person name="Hampl V."/>
        </authorList>
    </citation>
    <scope>NUCLEOTIDE SEQUENCE [LARGE SCALE GENOMIC DNA]</scope>
    <source>
        <strain evidence="2">ST1C</strain>
    </source>
</reference>
<dbReference type="InterPro" id="IPR044925">
    <property type="entry name" value="His-Me_finger_sf"/>
</dbReference>
<evidence type="ECO:0000259" key="1">
    <source>
        <dbReference type="Pfam" id="PF13392"/>
    </source>
</evidence>
<name>A0A5J4VXS8_9EUKA</name>
<comment type="caution">
    <text evidence="2">The sequence shown here is derived from an EMBL/GenBank/DDBJ whole genome shotgun (WGS) entry which is preliminary data.</text>
</comment>
<dbReference type="AlphaFoldDB" id="A0A5J4VXS8"/>
<dbReference type="SUPFAM" id="SSF54060">
    <property type="entry name" value="His-Me finger endonucleases"/>
    <property type="match status" value="2"/>
</dbReference>
<gene>
    <name evidence="2" type="ORF">EZS28_017142</name>
</gene>